<evidence type="ECO:0000313" key="5">
    <source>
        <dbReference type="Proteomes" id="UP001146120"/>
    </source>
</evidence>
<dbReference type="SMART" id="SM00028">
    <property type="entry name" value="TPR"/>
    <property type="match status" value="3"/>
</dbReference>
<comment type="caution">
    <text evidence="4">The sequence shown here is derived from an EMBL/GenBank/DDBJ whole genome shotgun (WGS) entry which is preliminary data.</text>
</comment>
<dbReference type="Pfam" id="PF13371">
    <property type="entry name" value="TPR_9"/>
    <property type="match status" value="1"/>
</dbReference>
<name>A0AAV2YU48_9STRA</name>
<dbReference type="PROSITE" id="PS50005">
    <property type="entry name" value="TPR"/>
    <property type="match status" value="3"/>
</dbReference>
<accession>A0AAV2YU48</accession>
<dbReference type="SUPFAM" id="SSF48452">
    <property type="entry name" value="TPR-like"/>
    <property type="match status" value="1"/>
</dbReference>
<sequence length="196" mass="22368">MAKRMEALRYFQDKIQENAMDMHAHHNLAVLYKSMGDEAMYARHSRIALLTQVAGPKAWNEMGLVQMEQGKLDEARATFEQVIAQWPTFPCAYVNISAIYARRGQYFEALPYCERALQLQPNDPALYRNIAKVNENMGRANEALHYYQRALALAPGDAVVAKRIALMSLSRGQTAVSTAYYNHYRALHGEHFDLKL</sequence>
<dbReference type="Proteomes" id="UP001146120">
    <property type="component" value="Unassembled WGS sequence"/>
</dbReference>
<gene>
    <name evidence="4" type="ORF">N0F65_012339</name>
</gene>
<dbReference type="InterPro" id="IPR011990">
    <property type="entry name" value="TPR-like_helical_dom_sf"/>
</dbReference>
<evidence type="ECO:0000256" key="1">
    <source>
        <dbReference type="ARBA" id="ARBA00022737"/>
    </source>
</evidence>
<organism evidence="4 5">
    <name type="scientific">Lagenidium giganteum</name>
    <dbReference type="NCBI Taxonomy" id="4803"/>
    <lineage>
        <taxon>Eukaryota</taxon>
        <taxon>Sar</taxon>
        <taxon>Stramenopiles</taxon>
        <taxon>Oomycota</taxon>
        <taxon>Peronosporomycetes</taxon>
        <taxon>Pythiales</taxon>
        <taxon>Pythiaceae</taxon>
    </lineage>
</organism>
<dbReference type="PROSITE" id="PS50293">
    <property type="entry name" value="TPR_REGION"/>
    <property type="match status" value="1"/>
</dbReference>
<dbReference type="PANTHER" id="PTHR45586:SF1">
    <property type="entry name" value="LIPOPOLYSACCHARIDE ASSEMBLY PROTEIN B"/>
    <property type="match status" value="1"/>
</dbReference>
<dbReference type="InterPro" id="IPR051012">
    <property type="entry name" value="CellSynth/LPSAsmb/PSIAsmb"/>
</dbReference>
<reference evidence="4" key="1">
    <citation type="submission" date="2022-11" db="EMBL/GenBank/DDBJ databases">
        <authorList>
            <person name="Morgan W.R."/>
            <person name="Tartar A."/>
        </authorList>
    </citation>
    <scope>NUCLEOTIDE SEQUENCE</scope>
    <source>
        <strain evidence="4">ARSEF 373</strain>
    </source>
</reference>
<feature type="repeat" description="TPR" evidence="3">
    <location>
        <begin position="124"/>
        <end position="157"/>
    </location>
</feature>
<evidence type="ECO:0000256" key="3">
    <source>
        <dbReference type="PROSITE-ProRule" id="PRU00339"/>
    </source>
</evidence>
<feature type="repeat" description="TPR" evidence="3">
    <location>
        <begin position="90"/>
        <end position="123"/>
    </location>
</feature>
<feature type="repeat" description="TPR" evidence="3">
    <location>
        <begin position="56"/>
        <end position="89"/>
    </location>
</feature>
<keyword evidence="2 3" id="KW-0802">TPR repeat</keyword>
<dbReference type="PANTHER" id="PTHR45586">
    <property type="entry name" value="TPR REPEAT-CONTAINING PROTEIN PA4667"/>
    <property type="match status" value="1"/>
</dbReference>
<keyword evidence="5" id="KW-1185">Reference proteome</keyword>
<dbReference type="Pfam" id="PF13174">
    <property type="entry name" value="TPR_6"/>
    <property type="match status" value="1"/>
</dbReference>
<evidence type="ECO:0000313" key="4">
    <source>
        <dbReference type="EMBL" id="DAZ96762.1"/>
    </source>
</evidence>
<keyword evidence="1" id="KW-0677">Repeat</keyword>
<protein>
    <submittedName>
        <fullName evidence="4">Uncharacterized protein</fullName>
    </submittedName>
</protein>
<proteinExistence type="predicted"/>
<dbReference type="EMBL" id="DAKRPA010000157">
    <property type="protein sequence ID" value="DAZ96762.1"/>
    <property type="molecule type" value="Genomic_DNA"/>
</dbReference>
<dbReference type="Gene3D" id="1.25.40.10">
    <property type="entry name" value="Tetratricopeptide repeat domain"/>
    <property type="match status" value="1"/>
</dbReference>
<dbReference type="AlphaFoldDB" id="A0AAV2YU48"/>
<reference evidence="4" key="2">
    <citation type="journal article" date="2023" name="Microbiol Resour">
        <title>Decontamination and Annotation of the Draft Genome Sequence of the Oomycete Lagenidium giganteum ARSEF 373.</title>
        <authorList>
            <person name="Morgan W.R."/>
            <person name="Tartar A."/>
        </authorList>
    </citation>
    <scope>NUCLEOTIDE SEQUENCE</scope>
    <source>
        <strain evidence="4">ARSEF 373</strain>
    </source>
</reference>
<evidence type="ECO:0000256" key="2">
    <source>
        <dbReference type="ARBA" id="ARBA00022803"/>
    </source>
</evidence>
<dbReference type="InterPro" id="IPR019734">
    <property type="entry name" value="TPR_rpt"/>
</dbReference>